<evidence type="ECO:0000313" key="2">
    <source>
        <dbReference type="Proteomes" id="UP000291469"/>
    </source>
</evidence>
<accession>A0A411YBW3</accession>
<dbReference type="OrthoDB" id="2428511at2"/>
<dbReference type="AlphaFoldDB" id="A0A411YBW3"/>
<dbReference type="EMBL" id="CP036402">
    <property type="protein sequence ID" value="QBI18721.1"/>
    <property type="molecule type" value="Genomic_DNA"/>
</dbReference>
<dbReference type="Proteomes" id="UP000291469">
    <property type="component" value="Chromosome"/>
</dbReference>
<keyword evidence="2" id="KW-1185">Reference proteome</keyword>
<proteinExistence type="predicted"/>
<dbReference type="KEGG" id="erz:ER308_03570"/>
<name>A0A411YBW3_9ACTN</name>
<evidence type="ECO:0000313" key="1">
    <source>
        <dbReference type="EMBL" id="QBI18721.1"/>
    </source>
</evidence>
<dbReference type="RefSeq" id="WP_131153719.1">
    <property type="nucleotide sequence ID" value="NZ_CP036402.1"/>
</dbReference>
<organism evidence="1 2">
    <name type="scientific">Egibacter rhizosphaerae</name>
    <dbReference type="NCBI Taxonomy" id="1670831"/>
    <lineage>
        <taxon>Bacteria</taxon>
        <taxon>Bacillati</taxon>
        <taxon>Actinomycetota</taxon>
        <taxon>Nitriliruptoria</taxon>
        <taxon>Egibacterales</taxon>
        <taxon>Egibacteraceae</taxon>
        <taxon>Egibacter</taxon>
    </lineage>
</organism>
<reference evidence="1 2" key="1">
    <citation type="submission" date="2019-01" db="EMBL/GenBank/DDBJ databases">
        <title>Egibacter rhizosphaerae EGI 80759T.</title>
        <authorList>
            <person name="Chen D.-D."/>
            <person name="Tian Y."/>
            <person name="Jiao J.-Y."/>
            <person name="Zhang X.-T."/>
            <person name="Zhang Y.-G."/>
            <person name="Zhang Y."/>
            <person name="Xiao M."/>
            <person name="Shu W.-S."/>
            <person name="Li W.-J."/>
        </authorList>
    </citation>
    <scope>NUCLEOTIDE SEQUENCE [LARGE SCALE GENOMIC DNA]</scope>
    <source>
        <strain evidence="1 2">EGI 80759</strain>
    </source>
</reference>
<sequence length="65" mass="7057">MSEVLYRPQVRIVRDRGPNRRAELPVGESVRFGVHNEIAAHYGASVDADDETSTTIDYVVAAAAG</sequence>
<protein>
    <submittedName>
        <fullName evidence="1">Uncharacterized protein</fullName>
    </submittedName>
</protein>
<gene>
    <name evidence="1" type="ORF">ER308_03570</name>
</gene>